<protein>
    <recommendedName>
        <fullName evidence="4">Flagellar hook-associated protein 1</fullName>
    </recommendedName>
</protein>
<feature type="domain" description="Flagellar basal-body/hook protein C-terminal" evidence="8">
    <location>
        <begin position="425"/>
        <end position="463"/>
    </location>
</feature>
<keyword evidence="5" id="KW-0964">Secreted</keyword>
<feature type="domain" description="Flagellar basal body rod protein N-terminal" evidence="7">
    <location>
        <begin position="10"/>
        <end position="36"/>
    </location>
</feature>
<dbReference type="Pfam" id="PF22638">
    <property type="entry name" value="FlgK_D1"/>
    <property type="match status" value="1"/>
</dbReference>
<dbReference type="EMBL" id="FOEE01000004">
    <property type="protein sequence ID" value="SEO78080.1"/>
    <property type="molecule type" value="Genomic_DNA"/>
</dbReference>
<dbReference type="GO" id="GO:0009424">
    <property type="term" value="C:bacterial-type flagellum hook"/>
    <property type="evidence" value="ECO:0007669"/>
    <property type="project" value="InterPro"/>
</dbReference>
<dbReference type="NCBIfam" id="TIGR02492">
    <property type="entry name" value="flgK_ends"/>
    <property type="match status" value="1"/>
</dbReference>
<keyword evidence="10" id="KW-0282">Flagellum</keyword>
<evidence type="ECO:0000313" key="11">
    <source>
        <dbReference type="Proteomes" id="UP000198960"/>
    </source>
</evidence>
<dbReference type="STRING" id="673521.SAMN05660991_01720"/>
<reference evidence="11" key="1">
    <citation type="submission" date="2016-10" db="EMBL/GenBank/DDBJ databases">
        <authorList>
            <person name="Varghese N."/>
            <person name="Submissions S."/>
        </authorList>
    </citation>
    <scope>NUCLEOTIDE SEQUENCE [LARGE SCALE GENOMIC DNA]</scope>
    <source>
        <strain evidence="11">DSM 45413</strain>
    </source>
</reference>
<dbReference type="GO" id="GO:0005198">
    <property type="term" value="F:structural molecule activity"/>
    <property type="evidence" value="ECO:0007669"/>
    <property type="project" value="InterPro"/>
</dbReference>
<dbReference type="InterPro" id="IPR010930">
    <property type="entry name" value="Flg_bb/hook_C_dom"/>
</dbReference>
<dbReference type="PANTHER" id="PTHR30033">
    <property type="entry name" value="FLAGELLAR HOOK-ASSOCIATED PROTEIN 1"/>
    <property type="match status" value="1"/>
</dbReference>
<dbReference type="GO" id="GO:0005576">
    <property type="term" value="C:extracellular region"/>
    <property type="evidence" value="ECO:0007669"/>
    <property type="project" value="UniProtKB-SubCell"/>
</dbReference>
<dbReference type="PANTHER" id="PTHR30033:SF1">
    <property type="entry name" value="FLAGELLAR HOOK-ASSOCIATED PROTEIN 1"/>
    <property type="match status" value="1"/>
</dbReference>
<evidence type="ECO:0000259" key="7">
    <source>
        <dbReference type="Pfam" id="PF00460"/>
    </source>
</evidence>
<dbReference type="AlphaFoldDB" id="A0A1H8SH50"/>
<keyword evidence="6" id="KW-0975">Bacterial flagellum</keyword>
<evidence type="ECO:0000259" key="9">
    <source>
        <dbReference type="Pfam" id="PF22638"/>
    </source>
</evidence>
<accession>A0A1H8SH50</accession>
<dbReference type="GO" id="GO:0044780">
    <property type="term" value="P:bacterial-type flagellum assembly"/>
    <property type="evidence" value="ECO:0007669"/>
    <property type="project" value="InterPro"/>
</dbReference>
<evidence type="ECO:0000256" key="1">
    <source>
        <dbReference type="ARBA" id="ARBA00004365"/>
    </source>
</evidence>
<sequence length="470" mass="47887">MSTFSGLSRATTALWAAQRGMDVTGQNIANVNTDGYSRQRVELTALNGAVTPAIHAVSDGIGSGVDSNNVIRIRDAFLEARGRLESANSARLTVTSSALASIESAFREPGDTGIQSMLADVWAGFSDVANTPLVSAARGQVIERLQTLAAGVRSTATSLDKQWEDTRDALQTLVHDVNTTATSIADLNQKIQLATNGGLPANELADERDKLVSSLAASVGATSTAGEDGTVVVSVGGSTLVNGNVATAVRLDGATGSAGATADKPRLVMLPGGSRLQVGGTAEGQLAVLGDLIPQYLGGLDTFAQSLAGTLNTQHAAGFDLTGAPGGPLLGTPTGAGTITAANLTVRVTSPDRIAAAGVGPDGVTPSANGNNADAMYELSLDPGGVDAAYREMIVGLGVVSGVAKRDLAVQTVVRDQVDAARESVSGVNLDEEMTNMMSFQHAYSAAARMVTAIDEALETLIRSTGIVGR</sequence>
<dbReference type="SUPFAM" id="SSF64518">
    <property type="entry name" value="Phase 1 flagellin"/>
    <property type="match status" value="1"/>
</dbReference>
<dbReference type="Pfam" id="PF00460">
    <property type="entry name" value="Flg_bb_rod"/>
    <property type="match status" value="1"/>
</dbReference>
<evidence type="ECO:0000256" key="2">
    <source>
        <dbReference type="ARBA" id="ARBA00004613"/>
    </source>
</evidence>
<name>A0A1H8SH50_9ACTN</name>
<dbReference type="Pfam" id="PF06429">
    <property type="entry name" value="Flg_bbr_C"/>
    <property type="match status" value="1"/>
</dbReference>
<organism evidence="10 11">
    <name type="scientific">Trujillonella endophytica</name>
    <dbReference type="NCBI Taxonomy" id="673521"/>
    <lineage>
        <taxon>Bacteria</taxon>
        <taxon>Bacillati</taxon>
        <taxon>Actinomycetota</taxon>
        <taxon>Actinomycetes</taxon>
        <taxon>Geodermatophilales</taxon>
        <taxon>Geodermatophilaceae</taxon>
        <taxon>Trujillonella</taxon>
    </lineage>
</organism>
<evidence type="ECO:0000313" key="10">
    <source>
        <dbReference type="EMBL" id="SEO78080.1"/>
    </source>
</evidence>
<proteinExistence type="inferred from homology"/>
<comment type="similarity">
    <text evidence="3">Belongs to the flagella basal body rod proteins family.</text>
</comment>
<dbReference type="InterPro" id="IPR053927">
    <property type="entry name" value="FlgK_helical"/>
</dbReference>
<keyword evidence="10" id="KW-0969">Cilium</keyword>
<dbReference type="OrthoDB" id="9802553at2"/>
<dbReference type="InterPro" id="IPR001444">
    <property type="entry name" value="Flag_bb_rod_N"/>
</dbReference>
<gene>
    <name evidence="10" type="ORF">SAMN05660991_01720</name>
</gene>
<keyword evidence="10" id="KW-0966">Cell projection</keyword>
<feature type="domain" description="Flagellar hook-associated protein FlgK helical" evidence="9">
    <location>
        <begin position="100"/>
        <end position="329"/>
    </location>
</feature>
<dbReference type="InterPro" id="IPR002371">
    <property type="entry name" value="FlgK"/>
</dbReference>
<evidence type="ECO:0000259" key="8">
    <source>
        <dbReference type="Pfam" id="PF06429"/>
    </source>
</evidence>
<dbReference type="Proteomes" id="UP000198960">
    <property type="component" value="Unassembled WGS sequence"/>
</dbReference>
<evidence type="ECO:0000256" key="5">
    <source>
        <dbReference type="ARBA" id="ARBA00022525"/>
    </source>
</evidence>
<evidence type="ECO:0000256" key="4">
    <source>
        <dbReference type="ARBA" id="ARBA00016244"/>
    </source>
</evidence>
<evidence type="ECO:0000256" key="3">
    <source>
        <dbReference type="ARBA" id="ARBA00009677"/>
    </source>
</evidence>
<keyword evidence="11" id="KW-1185">Reference proteome</keyword>
<dbReference type="RefSeq" id="WP_091942107.1">
    <property type="nucleotide sequence ID" value="NZ_FOEE01000004.1"/>
</dbReference>
<evidence type="ECO:0000256" key="6">
    <source>
        <dbReference type="ARBA" id="ARBA00023143"/>
    </source>
</evidence>
<comment type="subcellular location">
    <subcellularLocation>
        <location evidence="1">Bacterial flagellum</location>
    </subcellularLocation>
    <subcellularLocation>
        <location evidence="2">Secreted</location>
    </subcellularLocation>
</comment>